<feature type="compositionally biased region" description="Basic and acidic residues" evidence="1">
    <location>
        <begin position="247"/>
        <end position="260"/>
    </location>
</feature>
<feature type="compositionally biased region" description="Basic residues" evidence="1">
    <location>
        <begin position="303"/>
        <end position="315"/>
    </location>
</feature>
<feature type="region of interest" description="Disordered" evidence="1">
    <location>
        <begin position="246"/>
        <end position="315"/>
    </location>
</feature>
<dbReference type="EMBL" id="QRUD01000023">
    <property type="protein sequence ID" value="RGR40002.1"/>
    <property type="molecule type" value="Genomic_DNA"/>
</dbReference>
<dbReference type="InterPro" id="IPR054462">
    <property type="entry name" value="TraI_M"/>
</dbReference>
<organism evidence="4 5">
    <name type="scientific">Phocaeicola vulgatus</name>
    <name type="common">Bacteroides vulgatus</name>
    <dbReference type="NCBI Taxonomy" id="821"/>
    <lineage>
        <taxon>Bacteria</taxon>
        <taxon>Pseudomonadati</taxon>
        <taxon>Bacteroidota</taxon>
        <taxon>Bacteroidia</taxon>
        <taxon>Bacteroidales</taxon>
        <taxon>Bacteroidaceae</taxon>
        <taxon>Phocaeicola</taxon>
    </lineage>
</organism>
<evidence type="ECO:0000259" key="3">
    <source>
        <dbReference type="Pfam" id="PF22863"/>
    </source>
</evidence>
<reference evidence="4 5" key="1">
    <citation type="submission" date="2018-08" db="EMBL/GenBank/DDBJ databases">
        <title>A genome reference for cultivated species of the human gut microbiota.</title>
        <authorList>
            <person name="Zou Y."/>
            <person name="Xue W."/>
            <person name="Luo G."/>
        </authorList>
    </citation>
    <scope>NUCLEOTIDE SEQUENCE [LARGE SCALE GENOMIC DNA]</scope>
    <source>
        <strain evidence="4 5">AF25-30LB</strain>
    </source>
</reference>
<name>A0A395UQP2_PHOVU</name>
<comment type="caution">
    <text evidence="4">The sequence shown here is derived from an EMBL/GenBank/DDBJ whole genome shotgun (WGS) entry which is preliminary data.</text>
</comment>
<dbReference type="InterPro" id="IPR005094">
    <property type="entry name" value="Endonuclease_MobA/VirD2"/>
</dbReference>
<protein>
    <submittedName>
        <fullName evidence="4">Mobilization protein</fullName>
    </submittedName>
</protein>
<evidence type="ECO:0000313" key="5">
    <source>
        <dbReference type="Proteomes" id="UP000266497"/>
    </source>
</evidence>
<evidence type="ECO:0000313" key="4">
    <source>
        <dbReference type="EMBL" id="RGR40002.1"/>
    </source>
</evidence>
<proteinExistence type="predicted"/>
<dbReference type="Pfam" id="PF22863">
    <property type="entry name" value="TraI_middle"/>
    <property type="match status" value="1"/>
</dbReference>
<gene>
    <name evidence="4" type="ORF">DWY53_09630</name>
</gene>
<dbReference type="AlphaFoldDB" id="A0A395UQP2"/>
<dbReference type="Proteomes" id="UP000266497">
    <property type="component" value="Unassembled WGS sequence"/>
</dbReference>
<dbReference type="Pfam" id="PF03432">
    <property type="entry name" value="Relaxase"/>
    <property type="match status" value="1"/>
</dbReference>
<feature type="domain" description="MobA/VirD2-like nuclease" evidence="2">
    <location>
        <begin position="17"/>
        <end position="145"/>
    </location>
</feature>
<sequence length="315" mass="36354">MIGKIMKGSSFGGTVRYVMSKDNAEIIASDGVLLENNREITDSFNYQRMLNPKIKRPVGHIALSFKPEDKPKLTNEFMAKIAMEYMEMMGINNTQFILVRHHNTDNPHCHLVYNRIGYDGKVISSQGDYKRNEIATKKLKDKYGLTYAEGKSKTNVEKLRPAERIKYEIHNAVKQALKSSKTWNEFNDNLVRQGIKLEFVKRSRKIKSVNDLQGIRFTKDGLTFKASQINRDFSFAKLNARLSWNKPETEREIEPKKQKQEPIISPKQPQYSQDNGLIEDGLGLLMPSGDSQQDEQRPYEVLRKRKKKKRKGIGL</sequence>
<dbReference type="RefSeq" id="WP_117892882.1">
    <property type="nucleotide sequence ID" value="NZ_QRUD01000023.1"/>
</dbReference>
<feature type="domain" description="TraI-like middle" evidence="3">
    <location>
        <begin position="165"/>
        <end position="243"/>
    </location>
</feature>
<accession>A0A395UQP2</accession>
<evidence type="ECO:0000259" key="2">
    <source>
        <dbReference type="Pfam" id="PF03432"/>
    </source>
</evidence>
<evidence type="ECO:0000256" key="1">
    <source>
        <dbReference type="SAM" id="MobiDB-lite"/>
    </source>
</evidence>